<comment type="caution">
    <text evidence="1">The sequence shown here is derived from an EMBL/GenBank/DDBJ whole genome shotgun (WGS) entry which is preliminary data.</text>
</comment>
<organism evidence="1">
    <name type="scientific">Thermofilum pendens</name>
    <dbReference type="NCBI Taxonomy" id="2269"/>
    <lineage>
        <taxon>Archaea</taxon>
        <taxon>Thermoproteota</taxon>
        <taxon>Thermoprotei</taxon>
        <taxon>Thermofilales</taxon>
        <taxon>Thermofilaceae</taxon>
        <taxon>Thermofilum</taxon>
    </lineage>
</organism>
<gene>
    <name evidence="1" type="ORF">ENV17_07440</name>
</gene>
<evidence type="ECO:0000313" key="1">
    <source>
        <dbReference type="EMBL" id="HGI44201.1"/>
    </source>
</evidence>
<accession>A0A7C4BAE2</accession>
<sequence>MRLRYLAAFLIAAVCAAALAFYYYPRFVKAGGPPLEERFRELYSSDTAFRSAVDELRAMVLDPQVPFDRERALQLFNTILGRLGLPAMDPVHFGYGKAVAGRAEELPEPVECLVPRELRLVVMQPKPDVDAGNGLERVYACEYEVGGKRVVEVTLVFRNERSPSGTLQDAWYEAWRLVAWGRSRDIETFFLVLEGGRVYADFSGFALVLRDTMGLRLVKGIGSGAKTFGESAHEEERVEVPGLDLIIYVNTYNHALGLRDNNPGVEKARFMFTPGNIDVGRRMHAENEYSDLKYSGELVRV</sequence>
<protein>
    <submittedName>
        <fullName evidence="1">Uncharacterized protein</fullName>
    </submittedName>
</protein>
<reference evidence="1" key="1">
    <citation type="journal article" date="2020" name="mSystems">
        <title>Genome- and Community-Level Interaction Insights into Carbon Utilization and Element Cycling Functions of Hydrothermarchaeota in Hydrothermal Sediment.</title>
        <authorList>
            <person name="Zhou Z."/>
            <person name="Liu Y."/>
            <person name="Xu W."/>
            <person name="Pan J."/>
            <person name="Luo Z.H."/>
            <person name="Li M."/>
        </authorList>
    </citation>
    <scope>NUCLEOTIDE SEQUENCE [LARGE SCALE GENOMIC DNA]</scope>
    <source>
        <strain evidence="1">SpSt-735</strain>
    </source>
</reference>
<proteinExistence type="predicted"/>
<dbReference type="AlphaFoldDB" id="A0A7C4BAE2"/>
<dbReference type="EMBL" id="DTFI01000210">
    <property type="protein sequence ID" value="HGI44201.1"/>
    <property type="molecule type" value="Genomic_DNA"/>
</dbReference>
<name>A0A7C4BAE2_THEPE</name>